<dbReference type="AlphaFoldDB" id="S2KAI4"/>
<dbReference type="InParanoid" id="S2KAI4"/>
<name>S2KAI4_MUCC1</name>
<sequence>MAEFNKQVLKIALLFNDHAFSKQNKRIALAPQEGNSLDPVLPVGYLDYTARVPKPVDADCLKDPGFCNKYSQLFQLPHLELIHSTYYGALGVQESSLKAIPLHREIVEAVPRDDPSPYEALSFHAMKMARQLYETSLQNAWANSTIVDKLLTRQPRFLLPIHLCPDQSRDFKAKKEELQDKRKGKRKQVLRDTNTSIPVESISLINKTRNGRRRLFRNK</sequence>
<keyword evidence="2" id="KW-1185">Reference proteome</keyword>
<evidence type="ECO:0000313" key="2">
    <source>
        <dbReference type="Proteomes" id="UP000014254"/>
    </source>
</evidence>
<dbReference type="VEuPathDB" id="FungiDB:HMPREF1544_03834"/>
<dbReference type="OrthoDB" id="2285904at2759"/>
<proteinExistence type="predicted"/>
<dbReference type="EMBL" id="KE123936">
    <property type="protein sequence ID" value="EPB89325.1"/>
    <property type="molecule type" value="Genomic_DNA"/>
</dbReference>
<evidence type="ECO:0000313" key="1">
    <source>
        <dbReference type="EMBL" id="EPB89325.1"/>
    </source>
</evidence>
<reference evidence="2" key="1">
    <citation type="submission" date="2013-05" db="EMBL/GenBank/DDBJ databases">
        <title>The Genome sequence of Mucor circinelloides f. circinelloides 1006PhL.</title>
        <authorList>
            <consortium name="The Broad Institute Genomics Platform"/>
            <person name="Cuomo C."/>
            <person name="Earl A."/>
            <person name="Findley K."/>
            <person name="Lee S.C."/>
            <person name="Walker B."/>
            <person name="Young S."/>
            <person name="Zeng Q."/>
            <person name="Gargeya S."/>
            <person name="Fitzgerald M."/>
            <person name="Haas B."/>
            <person name="Abouelleil A."/>
            <person name="Allen A.W."/>
            <person name="Alvarado L."/>
            <person name="Arachchi H.M."/>
            <person name="Berlin A.M."/>
            <person name="Chapman S.B."/>
            <person name="Gainer-Dewar J."/>
            <person name="Goldberg J."/>
            <person name="Griggs A."/>
            <person name="Gujja S."/>
            <person name="Hansen M."/>
            <person name="Howarth C."/>
            <person name="Imamovic A."/>
            <person name="Ireland A."/>
            <person name="Larimer J."/>
            <person name="McCowan C."/>
            <person name="Murphy C."/>
            <person name="Pearson M."/>
            <person name="Poon T.W."/>
            <person name="Priest M."/>
            <person name="Roberts A."/>
            <person name="Saif S."/>
            <person name="Shea T."/>
            <person name="Sisk P."/>
            <person name="Sykes S."/>
            <person name="Wortman J."/>
            <person name="Nusbaum C."/>
            <person name="Birren B."/>
        </authorList>
    </citation>
    <scope>NUCLEOTIDE SEQUENCE [LARGE SCALE GENOMIC DNA]</scope>
    <source>
        <strain evidence="2">1006PhL</strain>
    </source>
</reference>
<dbReference type="Proteomes" id="UP000014254">
    <property type="component" value="Unassembled WGS sequence"/>
</dbReference>
<organism evidence="1 2">
    <name type="scientific">Mucor circinelloides f. circinelloides (strain 1006PhL)</name>
    <name type="common">Mucormycosis agent</name>
    <name type="synonym">Calyptromyces circinelloides</name>
    <dbReference type="NCBI Taxonomy" id="1220926"/>
    <lineage>
        <taxon>Eukaryota</taxon>
        <taxon>Fungi</taxon>
        <taxon>Fungi incertae sedis</taxon>
        <taxon>Mucoromycota</taxon>
        <taxon>Mucoromycotina</taxon>
        <taxon>Mucoromycetes</taxon>
        <taxon>Mucorales</taxon>
        <taxon>Mucorineae</taxon>
        <taxon>Mucoraceae</taxon>
        <taxon>Mucor</taxon>
    </lineage>
</organism>
<accession>S2KAI4</accession>
<gene>
    <name evidence="1" type="ORF">HMPREF1544_03834</name>
</gene>
<protein>
    <submittedName>
        <fullName evidence="1">Uncharacterized protein</fullName>
    </submittedName>
</protein>